<sequence length="65" mass="7464">MLVQHASAFLYLSKIKNYFFASFLKVRTLQRSGRPFEVGNEADEVSITTSYGVSLLLFDPLFRSR</sequence>
<organism evidence="1 2">
    <name type="scientific">Streptococcus hillyeri</name>
    <dbReference type="NCBI Taxonomy" id="2282420"/>
    <lineage>
        <taxon>Bacteria</taxon>
        <taxon>Bacillati</taxon>
        <taxon>Bacillota</taxon>
        <taxon>Bacilli</taxon>
        <taxon>Lactobacillales</taxon>
        <taxon>Streptococcaceae</taxon>
        <taxon>Streptococcus</taxon>
    </lineage>
</organism>
<reference evidence="1 2" key="1">
    <citation type="submission" date="2018-10" db="EMBL/GenBank/DDBJ databases">
        <title>Streptococcus hillyeri sp. nov., isolated from equine tracheal sample.</title>
        <authorList>
            <person name="Macfadyen A.C."/>
            <person name="Waller A."/>
            <person name="Paterson G.K."/>
        </authorList>
    </citation>
    <scope>NUCLEOTIDE SEQUENCE [LARGE SCALE GENOMIC DNA]</scope>
    <source>
        <strain evidence="1 2">28462</strain>
    </source>
</reference>
<evidence type="ECO:0000313" key="1">
    <source>
        <dbReference type="EMBL" id="RLY01124.1"/>
    </source>
</evidence>
<dbReference type="Proteomes" id="UP000279194">
    <property type="component" value="Unassembled WGS sequence"/>
</dbReference>
<name>A0A3L9DK18_9STRE</name>
<accession>A0A3L9DK18</accession>
<dbReference type="EMBL" id="RCVM01000035">
    <property type="protein sequence ID" value="RLY01124.1"/>
    <property type="molecule type" value="Genomic_DNA"/>
</dbReference>
<protein>
    <submittedName>
        <fullName evidence="1">Uncharacterized protein</fullName>
    </submittedName>
</protein>
<gene>
    <name evidence="1" type="ORF">EAF07_10225</name>
</gene>
<keyword evidence="2" id="KW-1185">Reference proteome</keyword>
<proteinExistence type="predicted"/>
<dbReference type="AlphaFoldDB" id="A0A3L9DK18"/>
<comment type="caution">
    <text evidence="1">The sequence shown here is derived from an EMBL/GenBank/DDBJ whole genome shotgun (WGS) entry which is preliminary data.</text>
</comment>
<evidence type="ECO:0000313" key="2">
    <source>
        <dbReference type="Proteomes" id="UP000279194"/>
    </source>
</evidence>